<sequence>MLYHICFLLAVVVVGGSHGLVKFHEALDPVDDDNGYIIAAEFSTDFEELEEKLSEFTSKNDTLEYKVLWKFPVGLKFLFVQMNKATLDAIREWEDDIIYIEEDGWLHLQSKETSGNDTKEETDKPKKKDGQPTEQWGLDRIDQRNVPLDGVFSVKPNAGSGQASTWSVPVSMSSMRTSVDEPATSMTIEERISTEEIAMDMERI</sequence>
<dbReference type="KEGG" id="spu:581790"/>
<dbReference type="InParanoid" id="A0A7M7NUD1"/>
<feature type="coiled-coil region" evidence="1">
    <location>
        <begin position="39"/>
        <end position="66"/>
    </location>
</feature>
<evidence type="ECO:0000313" key="4">
    <source>
        <dbReference type="EnsemblMetazoa" id="XP_030841634"/>
    </source>
</evidence>
<proteinExistence type="predicted"/>
<organism evidence="4 5">
    <name type="scientific">Strongylocentrotus purpuratus</name>
    <name type="common">Purple sea urchin</name>
    <dbReference type="NCBI Taxonomy" id="7668"/>
    <lineage>
        <taxon>Eukaryota</taxon>
        <taxon>Metazoa</taxon>
        <taxon>Echinodermata</taxon>
        <taxon>Eleutherozoa</taxon>
        <taxon>Echinozoa</taxon>
        <taxon>Echinoidea</taxon>
        <taxon>Euechinoidea</taxon>
        <taxon>Echinacea</taxon>
        <taxon>Camarodonta</taxon>
        <taxon>Echinidea</taxon>
        <taxon>Strongylocentrotidae</taxon>
        <taxon>Strongylocentrotus</taxon>
    </lineage>
</organism>
<reference evidence="4" key="2">
    <citation type="submission" date="2021-01" db="UniProtKB">
        <authorList>
            <consortium name="EnsemblMetazoa"/>
        </authorList>
    </citation>
    <scope>IDENTIFICATION</scope>
</reference>
<protein>
    <submittedName>
        <fullName evidence="4">Uncharacterized protein</fullName>
    </submittedName>
</protein>
<accession>A0A7M7NUD1</accession>
<feature type="chain" id="PRO_5029460935" evidence="3">
    <location>
        <begin position="20"/>
        <end position="204"/>
    </location>
</feature>
<evidence type="ECO:0000256" key="3">
    <source>
        <dbReference type="SAM" id="SignalP"/>
    </source>
</evidence>
<evidence type="ECO:0000256" key="1">
    <source>
        <dbReference type="SAM" id="Coils"/>
    </source>
</evidence>
<dbReference type="GeneID" id="581790"/>
<name>A0A7M7NUD1_STRPU</name>
<evidence type="ECO:0000256" key="2">
    <source>
        <dbReference type="SAM" id="MobiDB-lite"/>
    </source>
</evidence>
<dbReference type="RefSeq" id="XP_030841634.1">
    <property type="nucleotide sequence ID" value="XM_030985774.1"/>
</dbReference>
<feature type="region of interest" description="Disordered" evidence="2">
    <location>
        <begin position="110"/>
        <end position="138"/>
    </location>
</feature>
<keyword evidence="3" id="KW-0732">Signal</keyword>
<reference evidence="5" key="1">
    <citation type="submission" date="2015-02" db="EMBL/GenBank/DDBJ databases">
        <title>Genome sequencing for Strongylocentrotus purpuratus.</title>
        <authorList>
            <person name="Murali S."/>
            <person name="Liu Y."/>
            <person name="Vee V."/>
            <person name="English A."/>
            <person name="Wang M."/>
            <person name="Skinner E."/>
            <person name="Han Y."/>
            <person name="Muzny D.M."/>
            <person name="Worley K.C."/>
            <person name="Gibbs R.A."/>
        </authorList>
    </citation>
    <scope>NUCLEOTIDE SEQUENCE</scope>
</reference>
<dbReference type="EnsemblMetazoa" id="XM_030985774">
    <property type="protein sequence ID" value="XP_030841634"/>
    <property type="gene ID" value="LOC581790"/>
</dbReference>
<keyword evidence="1" id="KW-0175">Coiled coil</keyword>
<keyword evidence="5" id="KW-1185">Reference proteome</keyword>
<dbReference type="AlphaFoldDB" id="A0A7M7NUD1"/>
<feature type="compositionally biased region" description="Basic and acidic residues" evidence="2">
    <location>
        <begin position="117"/>
        <end position="138"/>
    </location>
</feature>
<evidence type="ECO:0000313" key="5">
    <source>
        <dbReference type="Proteomes" id="UP000007110"/>
    </source>
</evidence>
<dbReference type="Proteomes" id="UP000007110">
    <property type="component" value="Unassembled WGS sequence"/>
</dbReference>
<feature type="signal peptide" evidence="3">
    <location>
        <begin position="1"/>
        <end position="19"/>
    </location>
</feature>